<dbReference type="OrthoDB" id="9802066at2"/>
<dbReference type="InterPro" id="IPR035965">
    <property type="entry name" value="PAS-like_dom_sf"/>
</dbReference>
<dbReference type="Gene3D" id="3.30.450.20">
    <property type="entry name" value="PAS domain"/>
    <property type="match status" value="1"/>
</dbReference>
<sequence>MERHILIVDDEINILNALERVLEEQDDYVVYRACCGEEGLDTIDAHPEIGVVLSDQRMPNMTGTEFLKQVKSKHNSVVRMILSGYSELATITQAINEGSIFKFLTKPWDEQLLLNAIEEAFEYYELADQNRRLTQQLQATNQQLAEFNASLEAIVAEKTRRLQLHIASLKVYQDAMEHFPFAVIGLDDAGSVVLENNAARQLFSKQQNSLLGLPASIAFQGNWSTLSPQLEAFGQQDHIQTQIPFNDNIITIVRLGSGAEFIGQLLISMPLTQRTTA</sequence>
<dbReference type="SUPFAM" id="SSF55785">
    <property type="entry name" value="PYP-like sensor domain (PAS domain)"/>
    <property type="match status" value="1"/>
</dbReference>
<accession>A0A2K9LKF2</accession>
<name>A0A2K9LKF2_9GAMM</name>
<feature type="modified residue" description="4-aspartylphosphate" evidence="2">
    <location>
        <position position="55"/>
    </location>
</feature>
<dbReference type="PANTHER" id="PTHR44591:SF19">
    <property type="entry name" value="TWO-COMPONENT RESPONSE REGULATOR-RELATED"/>
    <property type="match status" value="1"/>
</dbReference>
<feature type="domain" description="Response regulatory" evidence="4">
    <location>
        <begin position="4"/>
        <end position="121"/>
    </location>
</feature>
<dbReference type="SUPFAM" id="SSF52172">
    <property type="entry name" value="CheY-like"/>
    <property type="match status" value="1"/>
</dbReference>
<dbReference type="GO" id="GO:0000160">
    <property type="term" value="P:phosphorelay signal transduction system"/>
    <property type="evidence" value="ECO:0007669"/>
    <property type="project" value="InterPro"/>
</dbReference>
<dbReference type="Pfam" id="PF00072">
    <property type="entry name" value="Response_reg"/>
    <property type="match status" value="1"/>
</dbReference>
<keyword evidence="1 2" id="KW-0597">Phosphoprotein</keyword>
<protein>
    <recommendedName>
        <fullName evidence="4">Response regulatory domain-containing protein</fullName>
    </recommendedName>
</protein>
<evidence type="ECO:0000256" key="3">
    <source>
        <dbReference type="SAM" id="Coils"/>
    </source>
</evidence>
<dbReference type="CDD" id="cd17569">
    <property type="entry name" value="REC_HupR-like"/>
    <property type="match status" value="1"/>
</dbReference>
<dbReference type="PROSITE" id="PS50110">
    <property type="entry name" value="RESPONSE_REGULATORY"/>
    <property type="match status" value="1"/>
</dbReference>
<reference evidence="6" key="1">
    <citation type="submission" date="2017-08" db="EMBL/GenBank/DDBJ databases">
        <title>Direct submision.</title>
        <authorList>
            <person name="Kim S.-J."/>
            <person name="Rhee S.-K."/>
        </authorList>
    </citation>
    <scope>NUCLEOTIDE SEQUENCE [LARGE SCALE GENOMIC DNA]</scope>
    <source>
        <strain evidence="6">GI5</strain>
    </source>
</reference>
<dbReference type="RefSeq" id="WP_101894145.1">
    <property type="nucleotide sequence ID" value="NZ_CP022684.1"/>
</dbReference>
<dbReference type="KEGG" id="kak:Kalk_10175"/>
<dbReference type="InterPro" id="IPR011006">
    <property type="entry name" value="CheY-like_superfamily"/>
</dbReference>
<proteinExistence type="predicted"/>
<dbReference type="Gene3D" id="3.40.50.2300">
    <property type="match status" value="1"/>
</dbReference>
<dbReference type="Proteomes" id="UP000235116">
    <property type="component" value="Chromosome"/>
</dbReference>
<feature type="coiled-coil region" evidence="3">
    <location>
        <begin position="123"/>
        <end position="157"/>
    </location>
</feature>
<keyword evidence="3" id="KW-0175">Coiled coil</keyword>
<dbReference type="SMART" id="SM00448">
    <property type="entry name" value="REC"/>
    <property type="match status" value="1"/>
</dbReference>
<dbReference type="InterPro" id="IPR050595">
    <property type="entry name" value="Bact_response_regulator"/>
</dbReference>
<dbReference type="EMBL" id="CP022684">
    <property type="protein sequence ID" value="AUM12762.1"/>
    <property type="molecule type" value="Genomic_DNA"/>
</dbReference>
<dbReference type="PANTHER" id="PTHR44591">
    <property type="entry name" value="STRESS RESPONSE REGULATOR PROTEIN 1"/>
    <property type="match status" value="1"/>
</dbReference>
<gene>
    <name evidence="5" type="ORF">Kalk_10175</name>
</gene>
<evidence type="ECO:0000313" key="5">
    <source>
        <dbReference type="EMBL" id="AUM12762.1"/>
    </source>
</evidence>
<evidence type="ECO:0000313" key="6">
    <source>
        <dbReference type="Proteomes" id="UP000235116"/>
    </source>
</evidence>
<evidence type="ECO:0000259" key="4">
    <source>
        <dbReference type="PROSITE" id="PS50110"/>
    </source>
</evidence>
<dbReference type="InterPro" id="IPR001789">
    <property type="entry name" value="Sig_transdc_resp-reg_receiver"/>
</dbReference>
<keyword evidence="6" id="KW-1185">Reference proteome</keyword>
<dbReference type="AlphaFoldDB" id="A0A2K9LKF2"/>
<organism evidence="5 6">
    <name type="scientific">Ketobacter alkanivorans</name>
    <dbReference type="NCBI Taxonomy" id="1917421"/>
    <lineage>
        <taxon>Bacteria</taxon>
        <taxon>Pseudomonadati</taxon>
        <taxon>Pseudomonadota</taxon>
        <taxon>Gammaproteobacteria</taxon>
        <taxon>Pseudomonadales</taxon>
        <taxon>Ketobacteraceae</taxon>
        <taxon>Ketobacter</taxon>
    </lineage>
</organism>
<evidence type="ECO:0000256" key="2">
    <source>
        <dbReference type="PROSITE-ProRule" id="PRU00169"/>
    </source>
</evidence>
<evidence type="ECO:0000256" key="1">
    <source>
        <dbReference type="ARBA" id="ARBA00022553"/>
    </source>
</evidence>